<comment type="caution">
    <text evidence="5">The sequence shown here is derived from an EMBL/GenBank/DDBJ whole genome shotgun (WGS) entry which is preliminary data.</text>
</comment>
<dbReference type="InterPro" id="IPR003439">
    <property type="entry name" value="ABC_transporter-like_ATP-bd"/>
</dbReference>
<feature type="domain" description="ABC transporter" evidence="4">
    <location>
        <begin position="15"/>
        <end position="244"/>
    </location>
</feature>
<evidence type="ECO:0000313" key="6">
    <source>
        <dbReference type="Proteomes" id="UP000544222"/>
    </source>
</evidence>
<dbReference type="RefSeq" id="WP_246392468.1">
    <property type="nucleotide sequence ID" value="NZ_JACHYB010000002.1"/>
</dbReference>
<dbReference type="Gene3D" id="3.40.50.300">
    <property type="entry name" value="P-loop containing nucleotide triphosphate hydrolases"/>
    <property type="match status" value="1"/>
</dbReference>
<evidence type="ECO:0000256" key="3">
    <source>
        <dbReference type="ARBA" id="ARBA00022840"/>
    </source>
</evidence>
<evidence type="ECO:0000256" key="1">
    <source>
        <dbReference type="ARBA" id="ARBA00022448"/>
    </source>
</evidence>
<dbReference type="Pfam" id="PF00005">
    <property type="entry name" value="ABC_tran"/>
    <property type="match status" value="1"/>
</dbReference>
<dbReference type="SMART" id="SM00382">
    <property type="entry name" value="AAA"/>
    <property type="match status" value="1"/>
</dbReference>
<dbReference type="Proteomes" id="UP000544222">
    <property type="component" value="Unassembled WGS sequence"/>
</dbReference>
<dbReference type="CDD" id="cd03230">
    <property type="entry name" value="ABC_DR_subfamily_A"/>
    <property type="match status" value="1"/>
</dbReference>
<dbReference type="InterPro" id="IPR027417">
    <property type="entry name" value="P-loop_NTPase"/>
</dbReference>
<dbReference type="PANTHER" id="PTHR42939">
    <property type="entry name" value="ABC TRANSPORTER ATP-BINDING PROTEIN ALBC-RELATED"/>
    <property type="match status" value="1"/>
</dbReference>
<dbReference type="AlphaFoldDB" id="A0A7W5H3I9"/>
<keyword evidence="1" id="KW-0813">Transport</keyword>
<keyword evidence="6" id="KW-1185">Reference proteome</keyword>
<protein>
    <submittedName>
        <fullName evidence="5">ABC-2 type transport system ATP-binding protein</fullName>
    </submittedName>
</protein>
<dbReference type="PROSITE" id="PS50893">
    <property type="entry name" value="ABC_TRANSPORTER_2"/>
    <property type="match status" value="1"/>
</dbReference>
<dbReference type="SUPFAM" id="SSF52540">
    <property type="entry name" value="P-loop containing nucleoside triphosphate hydrolases"/>
    <property type="match status" value="1"/>
</dbReference>
<dbReference type="InterPro" id="IPR017871">
    <property type="entry name" value="ABC_transporter-like_CS"/>
</dbReference>
<sequence length="244" mass="27505">MPLQNTTPKLHIPMIQATNLQKAYNNVTVLNIPTLTVARGESFGLVGNNGAGKTTFFRLVLDLIEATNGEVMIDGQKVARNDRWKMITGSFLDEGFLIDFLTPEEYFTFVGKLYNKSEGDIAQFIETMQDFFNGEIIGKKKLIREFSKGNQKKIGIAAALLGDPQILILDEPFTALDPSSQIRLKRFLIDLQNRLNMTMLISSHDLNHVTEVCQRIVVLEKGDMVKDLQTNEDTLKELEAYFSV</sequence>
<evidence type="ECO:0000256" key="2">
    <source>
        <dbReference type="ARBA" id="ARBA00022741"/>
    </source>
</evidence>
<proteinExistence type="predicted"/>
<accession>A0A7W5H3I9</accession>
<dbReference type="GO" id="GO:0005524">
    <property type="term" value="F:ATP binding"/>
    <property type="evidence" value="ECO:0007669"/>
    <property type="project" value="UniProtKB-KW"/>
</dbReference>
<name>A0A7W5H3I9_9PORP</name>
<dbReference type="PROSITE" id="PS00211">
    <property type="entry name" value="ABC_TRANSPORTER_1"/>
    <property type="match status" value="1"/>
</dbReference>
<gene>
    <name evidence="5" type="ORF">FHX64_002630</name>
</gene>
<dbReference type="EMBL" id="JACHYB010000002">
    <property type="protein sequence ID" value="MBB3188432.1"/>
    <property type="molecule type" value="Genomic_DNA"/>
</dbReference>
<keyword evidence="3 5" id="KW-0067">ATP-binding</keyword>
<dbReference type="InterPro" id="IPR003593">
    <property type="entry name" value="AAA+_ATPase"/>
</dbReference>
<reference evidence="5 6" key="1">
    <citation type="submission" date="2020-08" db="EMBL/GenBank/DDBJ databases">
        <title>Genomic Encyclopedia of Type Strains, Phase IV (KMG-IV): sequencing the most valuable type-strain genomes for metagenomic binning, comparative biology and taxonomic classification.</title>
        <authorList>
            <person name="Goeker M."/>
        </authorList>
    </citation>
    <scope>NUCLEOTIDE SEQUENCE [LARGE SCALE GENOMIC DNA]</scope>
    <source>
        <strain evidence="5 6">DSM 27471</strain>
    </source>
</reference>
<evidence type="ECO:0000313" key="5">
    <source>
        <dbReference type="EMBL" id="MBB3188432.1"/>
    </source>
</evidence>
<keyword evidence="2" id="KW-0547">Nucleotide-binding</keyword>
<dbReference type="PANTHER" id="PTHR42939:SF1">
    <property type="entry name" value="ABC TRANSPORTER ATP-BINDING PROTEIN ALBC-RELATED"/>
    <property type="match status" value="1"/>
</dbReference>
<dbReference type="InterPro" id="IPR051782">
    <property type="entry name" value="ABC_Transporter_VariousFunc"/>
</dbReference>
<dbReference type="GO" id="GO:0016887">
    <property type="term" value="F:ATP hydrolysis activity"/>
    <property type="evidence" value="ECO:0007669"/>
    <property type="project" value="InterPro"/>
</dbReference>
<organism evidence="5 6">
    <name type="scientific">Microbacter margulisiae</name>
    <dbReference type="NCBI Taxonomy" id="1350067"/>
    <lineage>
        <taxon>Bacteria</taxon>
        <taxon>Pseudomonadati</taxon>
        <taxon>Bacteroidota</taxon>
        <taxon>Bacteroidia</taxon>
        <taxon>Bacteroidales</taxon>
        <taxon>Porphyromonadaceae</taxon>
        <taxon>Microbacter</taxon>
    </lineage>
</organism>
<evidence type="ECO:0000259" key="4">
    <source>
        <dbReference type="PROSITE" id="PS50893"/>
    </source>
</evidence>